<protein>
    <submittedName>
        <fullName evidence="2">Uncharacterized protein</fullName>
    </submittedName>
</protein>
<feature type="compositionally biased region" description="Low complexity" evidence="1">
    <location>
        <begin position="56"/>
        <end position="68"/>
    </location>
</feature>
<organism evidence="2 3">
    <name type="scientific">Podila minutissima</name>
    <dbReference type="NCBI Taxonomy" id="64525"/>
    <lineage>
        <taxon>Eukaryota</taxon>
        <taxon>Fungi</taxon>
        <taxon>Fungi incertae sedis</taxon>
        <taxon>Mucoromycota</taxon>
        <taxon>Mortierellomycotina</taxon>
        <taxon>Mortierellomycetes</taxon>
        <taxon>Mortierellales</taxon>
        <taxon>Mortierellaceae</taxon>
        <taxon>Podila</taxon>
    </lineage>
</organism>
<gene>
    <name evidence="2" type="ORF">BG006_010061</name>
</gene>
<feature type="compositionally biased region" description="Polar residues" evidence="1">
    <location>
        <begin position="37"/>
        <end position="49"/>
    </location>
</feature>
<feature type="compositionally biased region" description="Low complexity" evidence="1">
    <location>
        <begin position="241"/>
        <end position="252"/>
    </location>
</feature>
<evidence type="ECO:0000313" key="3">
    <source>
        <dbReference type="Proteomes" id="UP000696485"/>
    </source>
</evidence>
<feature type="compositionally biased region" description="Polar residues" evidence="1">
    <location>
        <begin position="117"/>
        <end position="135"/>
    </location>
</feature>
<evidence type="ECO:0000256" key="1">
    <source>
        <dbReference type="SAM" id="MobiDB-lite"/>
    </source>
</evidence>
<accession>A0A9P5SE80</accession>
<feature type="compositionally biased region" description="Polar residues" evidence="1">
    <location>
        <begin position="74"/>
        <end position="87"/>
    </location>
</feature>
<feature type="compositionally biased region" description="Polar residues" evidence="1">
    <location>
        <begin position="1"/>
        <end position="10"/>
    </location>
</feature>
<comment type="caution">
    <text evidence="2">The sequence shown here is derived from an EMBL/GenBank/DDBJ whole genome shotgun (WGS) entry which is preliminary data.</text>
</comment>
<feature type="region of interest" description="Disordered" evidence="1">
    <location>
        <begin position="34"/>
        <end position="137"/>
    </location>
</feature>
<keyword evidence="3" id="KW-1185">Reference proteome</keyword>
<proteinExistence type="predicted"/>
<dbReference type="EMBL" id="JAAAUY010000771">
    <property type="protein sequence ID" value="KAF9326525.1"/>
    <property type="molecule type" value="Genomic_DNA"/>
</dbReference>
<reference evidence="2" key="1">
    <citation type="journal article" date="2020" name="Fungal Divers.">
        <title>Resolving the Mortierellaceae phylogeny through synthesis of multi-gene phylogenetics and phylogenomics.</title>
        <authorList>
            <person name="Vandepol N."/>
            <person name="Liber J."/>
            <person name="Desiro A."/>
            <person name="Na H."/>
            <person name="Kennedy M."/>
            <person name="Barry K."/>
            <person name="Grigoriev I.V."/>
            <person name="Miller A.N."/>
            <person name="O'Donnell K."/>
            <person name="Stajich J.E."/>
            <person name="Bonito G."/>
        </authorList>
    </citation>
    <scope>NUCLEOTIDE SEQUENCE</scope>
    <source>
        <strain evidence="2">NVP1</strain>
    </source>
</reference>
<feature type="region of interest" description="Disordered" evidence="1">
    <location>
        <begin position="154"/>
        <end position="203"/>
    </location>
</feature>
<dbReference type="Proteomes" id="UP000696485">
    <property type="component" value="Unassembled WGS sequence"/>
</dbReference>
<feature type="compositionally biased region" description="Low complexity" evidence="1">
    <location>
        <begin position="180"/>
        <end position="203"/>
    </location>
</feature>
<sequence>MCSFVTSKYTGDNPKYLSSPLPSFQEEVQLVGEASSVLASDQDSRTPTGPASPIARTSPSSKSRTPSPLAVVTPIQSMPSGSPTTSAPLLGAPEGTTASSGEFRFPATAPVARGPSTDLSDGNQEIPSVVVNQPTDAPLNQDIQRVAIPQSVFQFPAPSPHSDDVDSSSQTHDDDGRRLSICTSGSISSSAGDQSEASSRSVSPVASPSFHAAAMELYPGLRKLSLFTAAVGGHPPPPLLSGRKGSAGSASSRDYHHSHHRLSTMHDGDENDCYSGTGTEGEGDDLSDEDWAGNMKSTRGPLYDLQEFRRPSVAPKFASQLASNSAFFSSTHPGATSAASLCGLVPTSNTTSYFFFGLGGSPSDATFAPFALGDTYSHTCASTCDPILYALVTIAARHPSSLASSECACLSSVAAIGAVLPKLAACACDACVATARGDR</sequence>
<name>A0A9P5SE80_9FUNG</name>
<feature type="region of interest" description="Disordered" evidence="1">
    <location>
        <begin position="1"/>
        <end position="20"/>
    </location>
</feature>
<dbReference type="AlphaFoldDB" id="A0A9P5SE80"/>
<evidence type="ECO:0000313" key="2">
    <source>
        <dbReference type="EMBL" id="KAF9326525.1"/>
    </source>
</evidence>
<feature type="region of interest" description="Disordered" evidence="1">
    <location>
        <begin position="234"/>
        <end position="288"/>
    </location>
</feature>